<evidence type="ECO:0000259" key="2">
    <source>
        <dbReference type="Pfam" id="PF01478"/>
    </source>
</evidence>
<dbReference type="EMBL" id="BONE01000028">
    <property type="protein sequence ID" value="GIF74188.1"/>
    <property type="molecule type" value="Genomic_DNA"/>
</dbReference>
<dbReference type="InterPro" id="IPR000045">
    <property type="entry name" value="Prepilin_IV_endopep_pep"/>
</dbReference>
<sequence>MAAGIVLYVSHRAGWELAAYVWFAGLGVMLASVDGVVRRLPNVLTGLTAGGLLAALGVVALVEDRGADWIRGTLAGVLVTAVFGLVALVRPRMMGWGDVKLAFSTGLVTGWVSWTAVYAGVWLAFLLAAVWALARRRHRGDQVILGPGLVAGALIAASLLP</sequence>
<keyword evidence="1" id="KW-0812">Transmembrane</keyword>
<feature type="domain" description="Prepilin type IV endopeptidase peptidase" evidence="2">
    <location>
        <begin position="26"/>
        <end position="133"/>
    </location>
</feature>
<feature type="transmembrane region" description="Helical" evidence="1">
    <location>
        <begin position="69"/>
        <end position="91"/>
    </location>
</feature>
<evidence type="ECO:0000313" key="4">
    <source>
        <dbReference type="Proteomes" id="UP000604117"/>
    </source>
</evidence>
<keyword evidence="1" id="KW-0472">Membrane</keyword>
<gene>
    <name evidence="3" type="ORF">Asi02nite_37060</name>
</gene>
<reference evidence="3 4" key="1">
    <citation type="submission" date="2021-01" db="EMBL/GenBank/DDBJ databases">
        <title>Whole genome shotgun sequence of Asanoa siamensis NBRC 107932.</title>
        <authorList>
            <person name="Komaki H."/>
            <person name="Tamura T."/>
        </authorList>
    </citation>
    <scope>NUCLEOTIDE SEQUENCE [LARGE SCALE GENOMIC DNA]</scope>
    <source>
        <strain evidence="3 4">NBRC 107932</strain>
    </source>
</reference>
<keyword evidence="1" id="KW-1133">Transmembrane helix</keyword>
<dbReference type="Proteomes" id="UP000604117">
    <property type="component" value="Unassembled WGS sequence"/>
</dbReference>
<protein>
    <recommendedName>
        <fullName evidence="2">Prepilin type IV endopeptidase peptidase domain-containing protein</fullName>
    </recommendedName>
</protein>
<proteinExistence type="predicted"/>
<feature type="transmembrane region" description="Helical" evidence="1">
    <location>
        <begin position="111"/>
        <end position="134"/>
    </location>
</feature>
<comment type="caution">
    <text evidence="3">The sequence shown here is derived from an EMBL/GenBank/DDBJ whole genome shotgun (WGS) entry which is preliminary data.</text>
</comment>
<keyword evidence="4" id="KW-1185">Reference proteome</keyword>
<feature type="transmembrane region" description="Helical" evidence="1">
    <location>
        <begin position="43"/>
        <end position="62"/>
    </location>
</feature>
<evidence type="ECO:0000313" key="3">
    <source>
        <dbReference type="EMBL" id="GIF74188.1"/>
    </source>
</evidence>
<accession>A0ABQ4CSB3</accession>
<organism evidence="3 4">
    <name type="scientific">Asanoa siamensis</name>
    <dbReference type="NCBI Taxonomy" id="926357"/>
    <lineage>
        <taxon>Bacteria</taxon>
        <taxon>Bacillati</taxon>
        <taxon>Actinomycetota</taxon>
        <taxon>Actinomycetes</taxon>
        <taxon>Micromonosporales</taxon>
        <taxon>Micromonosporaceae</taxon>
        <taxon>Asanoa</taxon>
    </lineage>
</organism>
<name>A0ABQ4CSB3_9ACTN</name>
<feature type="transmembrane region" description="Helical" evidence="1">
    <location>
        <begin position="17"/>
        <end position="37"/>
    </location>
</feature>
<evidence type="ECO:0000256" key="1">
    <source>
        <dbReference type="SAM" id="Phobius"/>
    </source>
</evidence>
<dbReference type="Pfam" id="PF01478">
    <property type="entry name" value="Peptidase_A24"/>
    <property type="match status" value="1"/>
</dbReference>